<feature type="region of interest" description="Disordered" evidence="5">
    <location>
        <begin position="257"/>
        <end position="676"/>
    </location>
</feature>
<evidence type="ECO:0000256" key="2">
    <source>
        <dbReference type="ARBA" id="ARBA00013786"/>
    </source>
</evidence>
<evidence type="ECO:0000313" key="8">
    <source>
        <dbReference type="Proteomes" id="UP000472274"/>
    </source>
</evidence>
<dbReference type="InParanoid" id="A0A674KHB3"/>
<feature type="compositionally biased region" description="Gly residues" evidence="5">
    <location>
        <begin position="487"/>
        <end position="504"/>
    </location>
</feature>
<evidence type="ECO:0000313" key="7">
    <source>
        <dbReference type="Ensembl" id="ENSTMTP00000032177.1"/>
    </source>
</evidence>
<dbReference type="Ensembl" id="ENSTMTT00000033328.1">
    <property type="protein sequence ID" value="ENSTMTP00000032177.1"/>
    <property type="gene ID" value="ENSTMTG00000023041.1"/>
</dbReference>
<feature type="compositionally biased region" description="Low complexity" evidence="5">
    <location>
        <begin position="440"/>
        <end position="453"/>
    </location>
</feature>
<feature type="compositionally biased region" description="Polar residues" evidence="5">
    <location>
        <begin position="632"/>
        <end position="650"/>
    </location>
</feature>
<dbReference type="RefSeq" id="XP_026515928.1">
    <property type="nucleotide sequence ID" value="XM_026660143.2"/>
</dbReference>
<dbReference type="InterPro" id="IPR054552">
    <property type="entry name" value="SPT2_N"/>
</dbReference>
<comment type="similarity">
    <text evidence="1">Belongs to the SPT2 family.</text>
</comment>
<dbReference type="GO" id="GO:0006334">
    <property type="term" value="P:nucleosome assembly"/>
    <property type="evidence" value="ECO:0007669"/>
    <property type="project" value="Ensembl"/>
</dbReference>
<dbReference type="PANTHER" id="PTHR22691:SF8">
    <property type="entry name" value="PROTEIN SPT2 HOMOLOG"/>
    <property type="match status" value="1"/>
</dbReference>
<keyword evidence="8" id="KW-1185">Reference proteome</keyword>
<evidence type="ECO:0000259" key="6">
    <source>
        <dbReference type="Pfam" id="PF22878"/>
    </source>
</evidence>
<feature type="domain" description="SPT2 homolog N-terminal" evidence="6">
    <location>
        <begin position="1"/>
        <end position="90"/>
    </location>
</feature>
<dbReference type="GO" id="GO:0006355">
    <property type="term" value="P:regulation of DNA-templated transcription"/>
    <property type="evidence" value="ECO:0007669"/>
    <property type="project" value="Ensembl"/>
</dbReference>
<evidence type="ECO:0000256" key="5">
    <source>
        <dbReference type="SAM" id="MobiDB-lite"/>
    </source>
</evidence>
<keyword evidence="3 4" id="KW-0175">Coiled coil</keyword>
<dbReference type="SMART" id="SM00784">
    <property type="entry name" value="SPT2"/>
    <property type="match status" value="1"/>
</dbReference>
<dbReference type="GeneID" id="112106132"/>
<feature type="compositionally biased region" description="Low complexity" evidence="5">
    <location>
        <begin position="306"/>
        <end position="320"/>
    </location>
</feature>
<feature type="region of interest" description="Disordered" evidence="5">
    <location>
        <begin position="752"/>
        <end position="777"/>
    </location>
</feature>
<reference evidence="7" key="1">
    <citation type="submission" date="2025-08" db="UniProtKB">
        <authorList>
            <consortium name="Ensembl"/>
        </authorList>
    </citation>
    <scope>IDENTIFICATION</scope>
</reference>
<feature type="compositionally biased region" description="Basic residues" evidence="5">
    <location>
        <begin position="767"/>
        <end position="777"/>
    </location>
</feature>
<feature type="compositionally biased region" description="Basic and acidic residues" evidence="5">
    <location>
        <begin position="272"/>
        <end position="286"/>
    </location>
</feature>
<reference evidence="7" key="2">
    <citation type="submission" date="2025-09" db="UniProtKB">
        <authorList>
            <consortium name="Ensembl"/>
        </authorList>
    </citation>
    <scope>IDENTIFICATION</scope>
</reference>
<dbReference type="PANTHER" id="PTHR22691">
    <property type="entry name" value="YEAST SPT2-RELATED"/>
    <property type="match status" value="1"/>
</dbReference>
<dbReference type="AlphaFoldDB" id="A0A674KHB3"/>
<dbReference type="InterPro" id="IPR013256">
    <property type="entry name" value="Chromatin_SPT2"/>
</dbReference>
<feature type="compositionally biased region" description="Basic and acidic residues" evidence="5">
    <location>
        <begin position="757"/>
        <end position="766"/>
    </location>
</feature>
<sequence>MDFREILMVASEQQGLSAVSKRYSLAVGPPKKDPKVKGVHSAAVQAFLRRKEEESRGKELEAKRKKEELLAKRIELKHDRKARAMASRTKDNFYGYNGIPIEEKPKKRQTCENVDRCTDAEYMTEDEAEQFEYSQTESEHEPEEYEEKPSKAAVKPKAPPKSAPTPMNFVDLLRLAEKKQYEPVEIKVVKKTEERPRTAEELREREFLDRKNKKGEIQKEKKKPEKEIRNVTASSSSNKVFSHKDFINAKLSKNSVDKHFSSKGSFPSQCGADKKSSGPVFSDKHARSSSSSKSSQVEKAKVTQNGSLKSSSSGIHSKSSVNGVGKFGSSAHTPNSKAPANGAQKLQSVKELSLKKSTSVHTKLGSATPPQHEIVKNSSSGRPGTSAGSGGPGRPGGSAGSGRLPSSAGSGGPGRPGSSAGSGGPGRPGSSAGSGGPGRPGSSAGSGRPPSSAETGGPGRPGSSAGTGRLGSSAGMGGPGRLPSSAGTGGPGRPGSSAGMGGLGRLPSCSGTGGPGRLPSSAGTGGPGRPGSSAGMGRPGSSSGMGGPGRLSSSAGTGGPGRPGSSAGMGRPGSSVGMGGPGRPGSSAGMGGPGRPGSSARTGPGKSVNSSMEPGRPGSGSAAPPKPKCTVVSETISSKNLVSRPSNVPMNGTRPPPGHRPVFHPQGLPRPSLPPISYKRQIEDDEEYDSEMDDFIDDEGQPQEEISKHIREIFGYDRNKYKDESDYALRYMESSWKEQQKEEARSLRLGVQEDLEELRREEEELKRKRQAKKLRTR</sequence>
<dbReference type="GeneTree" id="ENSGT00940000154133"/>
<evidence type="ECO:0000256" key="4">
    <source>
        <dbReference type="SAM" id="Coils"/>
    </source>
</evidence>
<gene>
    <name evidence="7" type="primary">SPTY2D1</name>
</gene>
<proteinExistence type="inferred from homology"/>
<feature type="compositionally biased region" description="Gly residues" evidence="5">
    <location>
        <begin position="409"/>
        <end position="439"/>
    </location>
</feature>
<feature type="compositionally biased region" description="Basic and acidic residues" evidence="5">
    <location>
        <begin position="189"/>
        <end position="229"/>
    </location>
</feature>
<dbReference type="GO" id="GO:0140713">
    <property type="term" value="F:histone chaperone activity"/>
    <property type="evidence" value="ECO:0007669"/>
    <property type="project" value="Ensembl"/>
</dbReference>
<feature type="coiled-coil region" evidence="4">
    <location>
        <begin position="48"/>
        <end position="77"/>
    </location>
</feature>
<feature type="compositionally biased region" description="Polar residues" evidence="5">
    <location>
        <begin position="231"/>
        <end position="240"/>
    </location>
</feature>
<evidence type="ECO:0000256" key="1">
    <source>
        <dbReference type="ARBA" id="ARBA00006461"/>
    </source>
</evidence>
<name>A0A674KHB3_9SAUR</name>
<feature type="compositionally biased region" description="Gly residues" evidence="5">
    <location>
        <begin position="576"/>
        <end position="595"/>
    </location>
</feature>
<dbReference type="Proteomes" id="UP000472274">
    <property type="component" value="Unplaced"/>
</dbReference>
<dbReference type="Pfam" id="PF22878">
    <property type="entry name" value="SPT2_N"/>
    <property type="match status" value="1"/>
</dbReference>
<protein>
    <recommendedName>
        <fullName evidence="2">Protein SPT2 homolog</fullName>
    </recommendedName>
</protein>
<dbReference type="GO" id="GO:0042393">
    <property type="term" value="F:histone binding"/>
    <property type="evidence" value="ECO:0007669"/>
    <property type="project" value="Ensembl"/>
</dbReference>
<dbReference type="GO" id="GO:0006360">
    <property type="term" value="P:transcription by RNA polymerase I"/>
    <property type="evidence" value="ECO:0007669"/>
    <property type="project" value="TreeGrafter"/>
</dbReference>
<dbReference type="GO" id="GO:0031507">
    <property type="term" value="P:heterochromatin formation"/>
    <property type="evidence" value="ECO:0007669"/>
    <property type="project" value="Ensembl"/>
</dbReference>
<dbReference type="Pfam" id="PF08243">
    <property type="entry name" value="SPT2"/>
    <property type="match status" value="1"/>
</dbReference>
<dbReference type="CTD" id="144108"/>
<dbReference type="GO" id="GO:0005730">
    <property type="term" value="C:nucleolus"/>
    <property type="evidence" value="ECO:0007669"/>
    <property type="project" value="Ensembl"/>
</dbReference>
<accession>A0A674KHB3</accession>
<evidence type="ECO:0000256" key="3">
    <source>
        <dbReference type="ARBA" id="ARBA00023054"/>
    </source>
</evidence>
<organism evidence="7 8">
    <name type="scientific">Terrapene triunguis</name>
    <name type="common">Three-toed box turtle</name>
    <dbReference type="NCBI Taxonomy" id="2587831"/>
    <lineage>
        <taxon>Eukaryota</taxon>
        <taxon>Metazoa</taxon>
        <taxon>Chordata</taxon>
        <taxon>Craniata</taxon>
        <taxon>Vertebrata</taxon>
        <taxon>Euteleostomi</taxon>
        <taxon>Archelosauria</taxon>
        <taxon>Testudinata</taxon>
        <taxon>Testudines</taxon>
        <taxon>Cryptodira</taxon>
        <taxon>Durocryptodira</taxon>
        <taxon>Testudinoidea</taxon>
        <taxon>Emydidae</taxon>
        <taxon>Terrapene</taxon>
    </lineage>
</organism>
<dbReference type="GO" id="GO:0005654">
    <property type="term" value="C:nucleoplasm"/>
    <property type="evidence" value="ECO:0007669"/>
    <property type="project" value="Ensembl"/>
</dbReference>
<feature type="compositionally biased region" description="Low complexity" evidence="5">
    <location>
        <begin position="530"/>
        <end position="542"/>
    </location>
</feature>
<dbReference type="GO" id="GO:0003677">
    <property type="term" value="F:DNA binding"/>
    <property type="evidence" value="ECO:0007669"/>
    <property type="project" value="Ensembl"/>
</dbReference>
<feature type="compositionally biased region" description="Gly residues" evidence="5">
    <location>
        <begin position="387"/>
        <end position="400"/>
    </location>
</feature>
<feature type="region of interest" description="Disordered" evidence="5">
    <location>
        <begin position="189"/>
        <end position="243"/>
    </location>
</feature>
<feature type="region of interest" description="Disordered" evidence="5">
    <location>
        <begin position="120"/>
        <end position="166"/>
    </location>
</feature>
<dbReference type="FunCoup" id="A0A674KHB3">
    <property type="interactions" value="648"/>
</dbReference>